<proteinExistence type="predicted"/>
<accession>A0A286M304</accession>
<gene>
    <name evidence="1" type="ordered locus">GbCGDNIH1_7238</name>
</gene>
<dbReference type="EMBL" id="CP000394">
    <property type="protein sequence ID" value="ASV62403.1"/>
    <property type="molecule type" value="Genomic_DNA"/>
</dbReference>
<name>A0A286M304_GRABC</name>
<sequence length="50" mass="5704">MARMMRTTRGVRANGIKMAPKGVDPWFQTVFLPLNGRDIRVTPDERMALT</sequence>
<dbReference type="Proteomes" id="UP000001963">
    <property type="component" value="Chromosome"/>
</dbReference>
<dbReference type="KEGG" id="gbe:GbCGDNIH1_7238"/>
<reference evidence="1 2" key="1">
    <citation type="journal article" date="2007" name="J. Bacteriol.">
        <title>Genome sequence analysis of the emerging human pathogenic acetic acid bacterium Granulibacter bethesdensis.</title>
        <authorList>
            <person name="Greenberg D.E."/>
            <person name="Porcella S.F."/>
            <person name="Zelazny A.M."/>
            <person name="Virtaneva K."/>
            <person name="Sturdevant D.E."/>
            <person name="Kupko J.J.III."/>
            <person name="Barbian K.D."/>
            <person name="Babar A."/>
            <person name="Dorward D.W."/>
            <person name="Holland S.M."/>
        </authorList>
    </citation>
    <scope>NUCLEOTIDE SEQUENCE [LARGE SCALE GENOMIC DNA]</scope>
    <source>
        <strain evidence="2">ATCC BAA-1260 / CGDNIH1</strain>
    </source>
</reference>
<protein>
    <submittedName>
        <fullName evidence="1">Uncharacterized protein</fullName>
    </submittedName>
</protein>
<evidence type="ECO:0000313" key="1">
    <source>
        <dbReference type="EMBL" id="ASV62403.1"/>
    </source>
</evidence>
<keyword evidence="2" id="KW-1185">Reference proteome</keyword>
<organism evidence="1 2">
    <name type="scientific">Granulibacter bethesdensis (strain ATCC BAA-1260 / CGDNIH1)</name>
    <dbReference type="NCBI Taxonomy" id="391165"/>
    <lineage>
        <taxon>Bacteria</taxon>
        <taxon>Pseudomonadati</taxon>
        <taxon>Pseudomonadota</taxon>
        <taxon>Alphaproteobacteria</taxon>
        <taxon>Acetobacterales</taxon>
        <taxon>Acetobacteraceae</taxon>
        <taxon>Granulibacter</taxon>
    </lineage>
</organism>
<evidence type="ECO:0000313" key="2">
    <source>
        <dbReference type="Proteomes" id="UP000001963"/>
    </source>
</evidence>
<dbReference type="AlphaFoldDB" id="A0A286M304"/>